<accession>A0A347ZR39</accession>
<name>A0A347ZR39_9CHLR</name>
<comment type="caution">
    <text evidence="2">The sequence shown here is derived from an EMBL/GenBank/DDBJ whole genome shotgun (WGS) entry which is preliminary data.</text>
</comment>
<dbReference type="InterPro" id="IPR021255">
    <property type="entry name" value="DUF2807"/>
</dbReference>
<dbReference type="RefSeq" id="WP_116224796.1">
    <property type="nucleotide sequence ID" value="NZ_AP018437.1"/>
</dbReference>
<dbReference type="Gene3D" id="2.160.20.120">
    <property type="match status" value="1"/>
</dbReference>
<evidence type="ECO:0000313" key="3">
    <source>
        <dbReference type="Proteomes" id="UP000256388"/>
    </source>
</evidence>
<dbReference type="PANTHER" id="PTHR39200">
    <property type="entry name" value="HYPOTHETICAL EXPORTED PROTEIN"/>
    <property type="match status" value="1"/>
</dbReference>
<evidence type="ECO:0000259" key="1">
    <source>
        <dbReference type="Pfam" id="PF10988"/>
    </source>
</evidence>
<feature type="domain" description="Putative auto-transporter adhesin head GIN" evidence="1">
    <location>
        <begin position="13"/>
        <end position="203"/>
    </location>
</feature>
<dbReference type="PANTHER" id="PTHR39200:SF1">
    <property type="entry name" value="AUTO-TRANSPORTER ADHESIN HEAD GIN DOMAIN-CONTAINING PROTEIN-RELATED"/>
    <property type="match status" value="1"/>
</dbReference>
<dbReference type="Proteomes" id="UP000256388">
    <property type="component" value="Unassembled WGS sequence"/>
</dbReference>
<dbReference type="AlphaFoldDB" id="A0A347ZR39"/>
<keyword evidence="3" id="KW-1185">Reference proteome</keyword>
<gene>
    <name evidence="2" type="ORF">DFR64_1568</name>
</gene>
<dbReference type="EMBL" id="QUMS01000001">
    <property type="protein sequence ID" value="REG11676.1"/>
    <property type="molecule type" value="Genomic_DNA"/>
</dbReference>
<evidence type="ECO:0000313" key="2">
    <source>
        <dbReference type="EMBL" id="REG11676.1"/>
    </source>
</evidence>
<organism evidence="2 3">
    <name type="scientific">Pelolinea submarina</name>
    <dbReference type="NCBI Taxonomy" id="913107"/>
    <lineage>
        <taxon>Bacteria</taxon>
        <taxon>Bacillati</taxon>
        <taxon>Chloroflexota</taxon>
        <taxon>Anaerolineae</taxon>
        <taxon>Anaerolineales</taxon>
        <taxon>Anaerolineaceae</taxon>
        <taxon>Pelolinea</taxon>
    </lineage>
</organism>
<reference evidence="2 3" key="1">
    <citation type="submission" date="2018-08" db="EMBL/GenBank/DDBJ databases">
        <title>Genomic Encyclopedia of Type Strains, Phase IV (KMG-IV): sequencing the most valuable type-strain genomes for metagenomic binning, comparative biology and taxonomic classification.</title>
        <authorList>
            <person name="Goeker M."/>
        </authorList>
    </citation>
    <scope>NUCLEOTIDE SEQUENCE [LARGE SCALE GENOMIC DNA]</scope>
    <source>
        <strain evidence="2 3">DSM 23923</strain>
    </source>
</reference>
<dbReference type="OrthoDB" id="165729at2"/>
<proteinExistence type="predicted"/>
<protein>
    <submittedName>
        <fullName evidence="2">Putative autotransporter adhesin-like protein</fullName>
    </submittedName>
</protein>
<sequence length="222" mass="23737">MGEKVSEKRELGEFNSINMRGIGKLFVTQGKEQSVMVEGDKLAVSRITTNVADGKLVIDVGRDWVEKISAGFDFLSENDIRINVVLKELTELEVAGAADIEVNDIKTDSLELKMIGASNVKVMGLKVDSLKTEIPGAGKVLVEGKAKDQLVTLAGAGNFSGHELESDTAKVVLSGVGSVQLWVKKELDVTIAGVGSVEYYGTPSVKQSLTMLGKITCLGEHK</sequence>
<dbReference type="Pfam" id="PF10988">
    <property type="entry name" value="DUF2807"/>
    <property type="match status" value="1"/>
</dbReference>